<name>A0A172XT03_9FLAO</name>
<organism evidence="2 3">
    <name type="scientific">Chryseobacterium glaciei</name>
    <dbReference type="NCBI Taxonomy" id="1685010"/>
    <lineage>
        <taxon>Bacteria</taxon>
        <taxon>Pseudomonadati</taxon>
        <taxon>Bacteroidota</taxon>
        <taxon>Flavobacteriia</taxon>
        <taxon>Flavobacteriales</taxon>
        <taxon>Weeksellaceae</taxon>
        <taxon>Chryseobacterium group</taxon>
        <taxon>Chryseobacterium</taxon>
    </lineage>
</organism>
<dbReference type="Proteomes" id="UP000077824">
    <property type="component" value="Chromosome"/>
</dbReference>
<reference evidence="2 3" key="1">
    <citation type="submission" date="2016-04" db="EMBL/GenBank/DDBJ databases">
        <title>Complete Genome Sequence of Chryseobacterium sp. IHBB 10212.</title>
        <authorList>
            <person name="Pal M."/>
            <person name="Swarnkar M.K."/>
            <person name="Kaushal K."/>
            <person name="Chhibber S."/>
            <person name="Singh A.K."/>
            <person name="Gulati A."/>
        </authorList>
    </citation>
    <scope>NUCLEOTIDE SEQUENCE [LARGE SCALE GENOMIC DNA]</scope>
    <source>
        <strain evidence="2 3">IHBB 10212</strain>
    </source>
</reference>
<evidence type="ECO:0000259" key="1">
    <source>
        <dbReference type="PROSITE" id="PS50943"/>
    </source>
</evidence>
<dbReference type="KEGG" id="chh:A0O34_05230"/>
<dbReference type="Pfam" id="PF01381">
    <property type="entry name" value="HTH_3"/>
    <property type="match status" value="1"/>
</dbReference>
<dbReference type="InterPro" id="IPR010982">
    <property type="entry name" value="Lambda_DNA-bd_dom_sf"/>
</dbReference>
<keyword evidence="3" id="KW-1185">Reference proteome</keyword>
<sequence>MSIMELKELQKLVGAKIRELRLKEGCTQIQLTVKIIELGGKMDVTNISRMESGRTNITLYQLHRISEALEIPMKEFLDFELPKE</sequence>
<dbReference type="SUPFAM" id="SSF47413">
    <property type="entry name" value="lambda repressor-like DNA-binding domains"/>
    <property type="match status" value="1"/>
</dbReference>
<evidence type="ECO:0000313" key="2">
    <source>
        <dbReference type="EMBL" id="ANF49965.1"/>
    </source>
</evidence>
<feature type="domain" description="HTH cro/C1-type" evidence="1">
    <location>
        <begin position="17"/>
        <end position="76"/>
    </location>
</feature>
<dbReference type="STRING" id="1685010.A0O34_05230"/>
<dbReference type="Gene3D" id="1.10.260.40">
    <property type="entry name" value="lambda repressor-like DNA-binding domains"/>
    <property type="match status" value="1"/>
</dbReference>
<accession>A0A172XT03</accession>
<dbReference type="GO" id="GO:0003677">
    <property type="term" value="F:DNA binding"/>
    <property type="evidence" value="ECO:0007669"/>
    <property type="project" value="InterPro"/>
</dbReference>
<dbReference type="InterPro" id="IPR001387">
    <property type="entry name" value="Cro/C1-type_HTH"/>
</dbReference>
<proteinExistence type="predicted"/>
<dbReference type="PROSITE" id="PS50943">
    <property type="entry name" value="HTH_CROC1"/>
    <property type="match status" value="1"/>
</dbReference>
<dbReference type="SMART" id="SM00530">
    <property type="entry name" value="HTH_XRE"/>
    <property type="match status" value="1"/>
</dbReference>
<dbReference type="EMBL" id="CP015199">
    <property type="protein sequence ID" value="ANF49965.1"/>
    <property type="molecule type" value="Genomic_DNA"/>
</dbReference>
<dbReference type="AlphaFoldDB" id="A0A172XT03"/>
<protein>
    <recommendedName>
        <fullName evidence="1">HTH cro/C1-type domain-containing protein</fullName>
    </recommendedName>
</protein>
<dbReference type="CDD" id="cd00093">
    <property type="entry name" value="HTH_XRE"/>
    <property type="match status" value="1"/>
</dbReference>
<gene>
    <name evidence="2" type="ORF">A0O34_05230</name>
</gene>
<evidence type="ECO:0000313" key="3">
    <source>
        <dbReference type="Proteomes" id="UP000077824"/>
    </source>
</evidence>